<feature type="domain" description="Methyltransferase" evidence="1">
    <location>
        <begin position="52"/>
        <end position="197"/>
    </location>
</feature>
<dbReference type="Pfam" id="PF13847">
    <property type="entry name" value="Methyltransf_31"/>
    <property type="match status" value="1"/>
</dbReference>
<dbReference type="Gene3D" id="3.40.50.150">
    <property type="entry name" value="Vaccinia Virus protein VP39"/>
    <property type="match status" value="1"/>
</dbReference>
<dbReference type="InterPro" id="IPR025714">
    <property type="entry name" value="Methyltranfer_dom"/>
</dbReference>
<reference evidence="2 3" key="1">
    <citation type="journal article" date="2016" name="Nat. Commun.">
        <title>Thousands of microbial genomes shed light on interconnected biogeochemical processes in an aquifer system.</title>
        <authorList>
            <person name="Anantharaman K."/>
            <person name="Brown C.T."/>
            <person name="Hug L.A."/>
            <person name="Sharon I."/>
            <person name="Castelle C.J."/>
            <person name="Probst A.J."/>
            <person name="Thomas B.C."/>
            <person name="Singh A."/>
            <person name="Wilkins M.J."/>
            <person name="Karaoz U."/>
            <person name="Brodie E.L."/>
            <person name="Williams K.H."/>
            <person name="Hubbard S.S."/>
            <person name="Banfield J.F."/>
        </authorList>
    </citation>
    <scope>NUCLEOTIDE SEQUENCE [LARGE SCALE GENOMIC DNA]</scope>
</reference>
<dbReference type="AlphaFoldDB" id="A0A1F5GHM8"/>
<proteinExistence type="predicted"/>
<evidence type="ECO:0000259" key="1">
    <source>
        <dbReference type="Pfam" id="PF13847"/>
    </source>
</evidence>
<dbReference type="SUPFAM" id="SSF53335">
    <property type="entry name" value="S-adenosyl-L-methionine-dependent methyltransferases"/>
    <property type="match status" value="1"/>
</dbReference>
<evidence type="ECO:0000313" key="3">
    <source>
        <dbReference type="Proteomes" id="UP000178492"/>
    </source>
</evidence>
<comment type="caution">
    <text evidence="2">The sequence shown here is derived from an EMBL/GenBank/DDBJ whole genome shotgun (WGS) entry which is preliminary data.</text>
</comment>
<dbReference type="InterPro" id="IPR029063">
    <property type="entry name" value="SAM-dependent_MTases_sf"/>
</dbReference>
<dbReference type="PANTHER" id="PTHR43861">
    <property type="entry name" value="TRANS-ACONITATE 2-METHYLTRANSFERASE-RELATED"/>
    <property type="match status" value="1"/>
</dbReference>
<dbReference type="CDD" id="cd02440">
    <property type="entry name" value="AdoMet_MTases"/>
    <property type="match status" value="1"/>
</dbReference>
<organism evidence="2 3">
    <name type="scientific">Candidatus Curtissbacteria bacterium RIFCSPHIGHO2_02_FULL_40_17</name>
    <dbReference type="NCBI Taxonomy" id="1797715"/>
    <lineage>
        <taxon>Bacteria</taxon>
        <taxon>Candidatus Curtissiibacteriota</taxon>
    </lineage>
</organism>
<accession>A0A1F5GHM8</accession>
<dbReference type="Proteomes" id="UP000178492">
    <property type="component" value="Unassembled WGS sequence"/>
</dbReference>
<protein>
    <recommendedName>
        <fullName evidence="1">Methyltransferase domain-containing protein</fullName>
    </recommendedName>
</protein>
<dbReference type="EMBL" id="MFBE01000015">
    <property type="protein sequence ID" value="OGD91355.1"/>
    <property type="molecule type" value="Genomic_DNA"/>
</dbReference>
<name>A0A1F5GHM8_9BACT</name>
<sequence>MQVLNKFLVSSFKKLDLGSALAVRLTKLTGKSKIPIHPKHFLTQTPWFTQYIKKNDIVLDLGCGNGQSLIKASRVAKRVVGVDKDKILLDIAKKSTSRLKIKNVEFETADLEKILKFKNGSFDKIIFLDVLEHLHNRDQILEEIRRILKPKGILFIGVPNSQTSWKKLQRNVGINSFSDPDHKTEFSQDHIRTLLKKHGFSIQHFGYGYFDTPLRGLFDIVGGFSLCTYKKLSLWRRQKAQQNPQEASGFEIVAGRL</sequence>
<gene>
    <name evidence="2" type="ORF">A3D81_00975</name>
</gene>
<evidence type="ECO:0000313" key="2">
    <source>
        <dbReference type="EMBL" id="OGD91355.1"/>
    </source>
</evidence>
<dbReference type="STRING" id="1797715.A3D81_00975"/>